<keyword evidence="1 4" id="KW-0808">Transferase</keyword>
<dbReference type="InterPro" id="IPR050832">
    <property type="entry name" value="Bact_Acetyltransf"/>
</dbReference>
<dbReference type="GO" id="GO:0016747">
    <property type="term" value="F:acyltransferase activity, transferring groups other than amino-acyl groups"/>
    <property type="evidence" value="ECO:0007669"/>
    <property type="project" value="InterPro"/>
</dbReference>
<dbReference type="PANTHER" id="PTHR43877">
    <property type="entry name" value="AMINOALKYLPHOSPHONATE N-ACETYLTRANSFERASE-RELATED-RELATED"/>
    <property type="match status" value="1"/>
</dbReference>
<sequence length="160" mass="17749">MSHEIRPASARDAEPIASLYLAARRIYLAYAPLSHTEAEVRSWVADILLPAGRTWVVSETIKGPVLGFLSEAPELAEEEGAWIDQLYLHPDHMGRGLGTRLLMHALARLPRPLKLHTFEANAGARRFYERHGFVVQARGDGSGNEEGCPDLLMVLRDKGL</sequence>
<evidence type="ECO:0000256" key="1">
    <source>
        <dbReference type="ARBA" id="ARBA00022679"/>
    </source>
</evidence>
<evidence type="ECO:0000259" key="3">
    <source>
        <dbReference type="PROSITE" id="PS51186"/>
    </source>
</evidence>
<dbReference type="EMBL" id="SNXE01000007">
    <property type="protein sequence ID" value="TDP07513.1"/>
    <property type="molecule type" value="Genomic_DNA"/>
</dbReference>
<evidence type="ECO:0000313" key="4">
    <source>
        <dbReference type="EMBL" id="TDP07513.1"/>
    </source>
</evidence>
<dbReference type="SUPFAM" id="SSF55729">
    <property type="entry name" value="Acyl-CoA N-acyltransferases (Nat)"/>
    <property type="match status" value="1"/>
</dbReference>
<organism evidence="4 5">
    <name type="scientific">Roseateles asaccharophilus</name>
    <dbReference type="NCBI Taxonomy" id="582607"/>
    <lineage>
        <taxon>Bacteria</taxon>
        <taxon>Pseudomonadati</taxon>
        <taxon>Pseudomonadota</taxon>
        <taxon>Betaproteobacteria</taxon>
        <taxon>Burkholderiales</taxon>
        <taxon>Sphaerotilaceae</taxon>
        <taxon>Roseateles</taxon>
    </lineage>
</organism>
<accession>A0A4R6N0P6</accession>
<dbReference type="Pfam" id="PF00583">
    <property type="entry name" value="Acetyltransf_1"/>
    <property type="match status" value="1"/>
</dbReference>
<dbReference type="Proteomes" id="UP000295357">
    <property type="component" value="Unassembled WGS sequence"/>
</dbReference>
<evidence type="ECO:0000256" key="2">
    <source>
        <dbReference type="ARBA" id="ARBA00023315"/>
    </source>
</evidence>
<feature type="domain" description="N-acetyltransferase" evidence="3">
    <location>
        <begin position="3"/>
        <end position="158"/>
    </location>
</feature>
<evidence type="ECO:0000313" key="5">
    <source>
        <dbReference type="Proteomes" id="UP000295357"/>
    </source>
</evidence>
<reference evidence="4 5" key="1">
    <citation type="submission" date="2019-03" db="EMBL/GenBank/DDBJ databases">
        <title>Genomic Encyclopedia of Type Strains, Phase IV (KMG-IV): sequencing the most valuable type-strain genomes for metagenomic binning, comparative biology and taxonomic classification.</title>
        <authorList>
            <person name="Goeker M."/>
        </authorList>
    </citation>
    <scope>NUCLEOTIDE SEQUENCE [LARGE SCALE GENOMIC DNA]</scope>
    <source>
        <strain evidence="4 5">DSM 25082</strain>
    </source>
</reference>
<keyword evidence="2 4" id="KW-0012">Acyltransferase</keyword>
<dbReference type="Gene3D" id="3.40.630.30">
    <property type="match status" value="1"/>
</dbReference>
<comment type="caution">
    <text evidence="4">The sequence shown here is derived from an EMBL/GenBank/DDBJ whole genome shotgun (WGS) entry which is preliminary data.</text>
</comment>
<dbReference type="AlphaFoldDB" id="A0A4R6N0P6"/>
<name>A0A4R6N0P6_9BURK</name>
<dbReference type="PROSITE" id="PS51186">
    <property type="entry name" value="GNAT"/>
    <property type="match status" value="1"/>
</dbReference>
<dbReference type="InterPro" id="IPR000182">
    <property type="entry name" value="GNAT_dom"/>
</dbReference>
<dbReference type="InterPro" id="IPR016181">
    <property type="entry name" value="Acyl_CoA_acyltransferase"/>
</dbReference>
<gene>
    <name evidence="4" type="ORF">DFR39_10746</name>
</gene>
<dbReference type="RefSeq" id="WP_133604313.1">
    <property type="nucleotide sequence ID" value="NZ_JAUFPJ010000008.1"/>
</dbReference>
<keyword evidence="5" id="KW-1185">Reference proteome</keyword>
<dbReference type="CDD" id="cd04301">
    <property type="entry name" value="NAT_SF"/>
    <property type="match status" value="1"/>
</dbReference>
<proteinExistence type="predicted"/>
<protein>
    <submittedName>
        <fullName evidence="4">L-amino acid N-acyltransferase YncA</fullName>
    </submittedName>
</protein>
<dbReference type="OrthoDB" id="5243635at2"/>